<reference evidence="1 2" key="1">
    <citation type="submission" date="2017-02" db="EMBL/GenBank/DDBJ databases">
        <title>Genomes of Trichoderma spp. with biocontrol activity.</title>
        <authorList>
            <person name="Gardiner D."/>
            <person name="Kazan K."/>
            <person name="Vos C."/>
            <person name="Harvey P."/>
        </authorList>
    </citation>
    <scope>NUCLEOTIDE SEQUENCE [LARGE SCALE GENOMIC DNA]</scope>
    <source>
        <strain evidence="1 2">Tr1</strain>
    </source>
</reference>
<protein>
    <submittedName>
        <fullName evidence="1">Uncharacterized protein</fullName>
    </submittedName>
</protein>
<sequence>MPPFNTEDDLAQMDIRVGRRFLTGIAPELMRQGDDATWHCRWRIYNTTEDAVKGRGPSTGAVLRLVRRPEKGGMSEGDNKDSFTVYDEYEKRFNKTKTTQAS</sequence>
<evidence type="ECO:0000313" key="2">
    <source>
        <dbReference type="Proteomes" id="UP000236290"/>
    </source>
</evidence>
<dbReference type="EMBL" id="MTYI01000048">
    <property type="protein sequence ID" value="PNP56245.1"/>
    <property type="molecule type" value="Genomic_DNA"/>
</dbReference>
<dbReference type="AlphaFoldDB" id="A0A2K0UEP1"/>
<proteinExistence type="predicted"/>
<evidence type="ECO:0000313" key="1">
    <source>
        <dbReference type="EMBL" id="PNP56245.1"/>
    </source>
</evidence>
<name>A0A2K0UEP1_TRIHA</name>
<gene>
    <name evidence="1" type="ORF">THARTR1_03770</name>
</gene>
<accession>A0A2K0UEP1</accession>
<comment type="caution">
    <text evidence="1">The sequence shown here is derived from an EMBL/GenBank/DDBJ whole genome shotgun (WGS) entry which is preliminary data.</text>
</comment>
<organism evidence="1 2">
    <name type="scientific">Trichoderma harzianum</name>
    <name type="common">Hypocrea lixii</name>
    <dbReference type="NCBI Taxonomy" id="5544"/>
    <lineage>
        <taxon>Eukaryota</taxon>
        <taxon>Fungi</taxon>
        <taxon>Dikarya</taxon>
        <taxon>Ascomycota</taxon>
        <taxon>Pezizomycotina</taxon>
        <taxon>Sordariomycetes</taxon>
        <taxon>Hypocreomycetidae</taxon>
        <taxon>Hypocreales</taxon>
        <taxon>Hypocreaceae</taxon>
        <taxon>Trichoderma</taxon>
    </lineage>
</organism>
<dbReference type="Proteomes" id="UP000236290">
    <property type="component" value="Unassembled WGS sequence"/>
</dbReference>